<evidence type="ECO:0000313" key="3">
    <source>
        <dbReference type="Proteomes" id="UP000307602"/>
    </source>
</evidence>
<feature type="signal peptide" evidence="1">
    <location>
        <begin position="1"/>
        <end position="25"/>
    </location>
</feature>
<evidence type="ECO:0000256" key="1">
    <source>
        <dbReference type="SAM" id="SignalP"/>
    </source>
</evidence>
<dbReference type="OrthoDB" id="1466062at2"/>
<proteinExistence type="predicted"/>
<gene>
    <name evidence="2" type="ORF">EM932_11205</name>
</gene>
<dbReference type="InterPro" id="IPR025366">
    <property type="entry name" value="DUF4270"/>
</dbReference>
<feature type="chain" id="PRO_5020583941" evidence="1">
    <location>
        <begin position="26"/>
        <end position="565"/>
    </location>
</feature>
<reference evidence="2 3" key="1">
    <citation type="submission" date="2019-04" db="EMBL/GenBank/DDBJ databases">
        <authorList>
            <person name="Liu A."/>
        </authorList>
    </citation>
    <scope>NUCLEOTIDE SEQUENCE [LARGE SCALE GENOMIC DNA]</scope>
    <source>
        <strain evidence="2 3">RZ03</strain>
    </source>
</reference>
<keyword evidence="3" id="KW-1185">Reference proteome</keyword>
<comment type="caution">
    <text evidence="2">The sequence shown here is derived from an EMBL/GenBank/DDBJ whole genome shotgun (WGS) entry which is preliminary data.</text>
</comment>
<dbReference type="Proteomes" id="UP000307602">
    <property type="component" value="Unassembled WGS sequence"/>
</dbReference>
<dbReference type="RefSeq" id="WP_135877282.1">
    <property type="nucleotide sequence ID" value="NZ_SRSO01000014.1"/>
</dbReference>
<protein>
    <submittedName>
        <fullName evidence="2">DUF4270 domain-containing protein</fullName>
    </submittedName>
</protein>
<dbReference type="Pfam" id="PF14092">
    <property type="entry name" value="DUF4270"/>
    <property type="match status" value="1"/>
</dbReference>
<organism evidence="2 3">
    <name type="scientific">Flavivirga rizhaonensis</name>
    <dbReference type="NCBI Taxonomy" id="2559571"/>
    <lineage>
        <taxon>Bacteria</taxon>
        <taxon>Pseudomonadati</taxon>
        <taxon>Bacteroidota</taxon>
        <taxon>Flavobacteriia</taxon>
        <taxon>Flavobacteriales</taxon>
        <taxon>Flavobacteriaceae</taxon>
        <taxon>Flavivirga</taxon>
    </lineage>
</organism>
<keyword evidence="1" id="KW-0732">Signal</keyword>
<evidence type="ECO:0000313" key="2">
    <source>
        <dbReference type="EMBL" id="TGV02305.1"/>
    </source>
</evidence>
<dbReference type="PROSITE" id="PS51257">
    <property type="entry name" value="PROKAR_LIPOPROTEIN"/>
    <property type="match status" value="1"/>
</dbReference>
<dbReference type="EMBL" id="SRSO01000014">
    <property type="protein sequence ID" value="TGV02305.1"/>
    <property type="molecule type" value="Genomic_DNA"/>
</dbReference>
<sequence length="565" mass="62547">MKKTIKALKFPIVFLLIALSFIACDKEFSVIESGVLGKGNANFLTDSMEVPITAYNKKLNTLQINNLSSNLLGFFDDPEFGQTTASIVTQVTPTSFNPTFGVDPVIDSVVLSIPYFSKIIGSNTDGNTYSIKDSLYGDADAGIKLSIYHNNYFLRSFNPNSTNSPQNYFSNGGNNGVGPTDNSAFTENNTINFDDHKGILLQNITFKPSAEAIKTSIGEGSDKVTVLSVPALRTFLDDTEDTKNFWKTTFIDIEGRPELSNPSNFYDYFRGLYLKAEAIGGKGNMILLDINSTNANITIHYSKGEENSRTQDVYTLNFRGGNKVNTFINNYTTTFTDGNPNLGDETLYLKGAEGSMAVVDLFGNEDVDDDKIPDALEDFIDEFRIPDPDDESGYLKDNTTGNFVLKKLINEAQLIIYEDQSLTISSQDEDYHKYDRIYAYDITNNSIIADYEADLTENTQSPFSSRIFHLGQRDTDKKYKIRLTQHLNNILLRGSTNTKIGLVLSTNVNYINNAEILNSDDDVTAIPAAAILSPRGTILHGSAGSVVPAEKRMKLQVFFTDPEGN</sequence>
<name>A0A4S1DWL1_9FLAO</name>
<accession>A0A4S1DWL1</accession>
<dbReference type="AlphaFoldDB" id="A0A4S1DWL1"/>